<feature type="transmembrane region" description="Helical" evidence="6">
    <location>
        <begin position="354"/>
        <end position="372"/>
    </location>
</feature>
<comment type="subcellular location">
    <subcellularLocation>
        <location evidence="1">Cell membrane</location>
        <topology evidence="1">Multi-pass membrane protein</topology>
    </subcellularLocation>
</comment>
<evidence type="ECO:0000259" key="8">
    <source>
        <dbReference type="Pfam" id="PF12704"/>
    </source>
</evidence>
<dbReference type="Pfam" id="PF02687">
    <property type="entry name" value="FtsX"/>
    <property type="match status" value="2"/>
</dbReference>
<dbReference type="PROSITE" id="PS51257">
    <property type="entry name" value="PROKAR_LIPOPROTEIN"/>
    <property type="match status" value="1"/>
</dbReference>
<feature type="transmembrane region" description="Helical" evidence="6">
    <location>
        <begin position="747"/>
        <end position="764"/>
    </location>
</feature>
<feature type="domain" description="MacB-like periplasmic core" evidence="8">
    <location>
        <begin position="20"/>
        <end position="250"/>
    </location>
</feature>
<keyword evidence="2" id="KW-1003">Cell membrane</keyword>
<evidence type="ECO:0000256" key="4">
    <source>
        <dbReference type="ARBA" id="ARBA00022989"/>
    </source>
</evidence>
<feature type="transmembrane region" description="Helical" evidence="6">
    <location>
        <begin position="298"/>
        <end position="318"/>
    </location>
</feature>
<dbReference type="PANTHER" id="PTHR30572:SF18">
    <property type="entry name" value="ABC-TYPE MACROLIDE FAMILY EXPORT SYSTEM PERMEASE COMPONENT 2"/>
    <property type="match status" value="1"/>
</dbReference>
<dbReference type="InterPro" id="IPR025857">
    <property type="entry name" value="MacB_PCD"/>
</dbReference>
<keyword evidence="10" id="KW-1185">Reference proteome</keyword>
<name>A0A2S5A7J5_9SPHI</name>
<feature type="transmembrane region" description="Helical" evidence="6">
    <location>
        <begin position="692"/>
        <end position="712"/>
    </location>
</feature>
<dbReference type="InterPro" id="IPR003838">
    <property type="entry name" value="ABC3_permease_C"/>
</dbReference>
<evidence type="ECO:0000256" key="3">
    <source>
        <dbReference type="ARBA" id="ARBA00022692"/>
    </source>
</evidence>
<organism evidence="9 10">
    <name type="scientific">Solitalea longa</name>
    <dbReference type="NCBI Taxonomy" id="2079460"/>
    <lineage>
        <taxon>Bacteria</taxon>
        <taxon>Pseudomonadati</taxon>
        <taxon>Bacteroidota</taxon>
        <taxon>Sphingobacteriia</taxon>
        <taxon>Sphingobacteriales</taxon>
        <taxon>Sphingobacteriaceae</taxon>
        <taxon>Solitalea</taxon>
    </lineage>
</organism>
<dbReference type="Pfam" id="PF12704">
    <property type="entry name" value="MacB_PCD"/>
    <property type="match status" value="2"/>
</dbReference>
<sequence>MLRNYIKIAWRGFKKNKAFTFINVFGLAIGLTSCLLIALYLSNELSYDKHYKNADRIYQLNTVFVKDGKESPSATAAAPMAKTMQEVFPEIEQTTRLLQTFVDDKTLFQYNDKGTLKPFYENRGFLADSTFFDVFKYQFKEGNPLKALSEPNSLVISEEIATKIFGNESALDKVIHINSNTNGESDFKVTGVFLQGKKPSHINARFFMSMRGGAMEQLINRQSSDLITHNMFFTYFRLKPNASAKTLESKFPSFVNKYLGEALKKVGLGRKFTITPLTEIHLASGLKNTVTSPGSVTYLYILASIALFTLLIACINFMNLSTARSAKRSAEVGVRKVLGAEKLALVRQFLSESILMSLFAFGFALVVTRVLVPLFAQVSGREITFSFEQHYLLIIGFFIFSLIAGVVAGSYPAWYLSSLKPVKALKGKLSNTMAAVSVRKFLVVFQFVISVVLIVSSIVIYSQMHFMRSKDLGFQREQQVIVPLRTSLAKQIYEPLKNELKKETQIRSVGACYYYPGIMNPSDMNLYRSEETVNEAKNIFMNYVDDNLLQTLDIKPLAGRLFTTEFKADTNDRLVVNHKVIAELGFKNPQEAIGKTLNWDWQGQSMPFTIVGVVNDFNFEDLHNEIKPFAFRLVTDGYNYLIVHATAENIHSVLTSIERKWQKLNPAEPFEYSFLDADFAKNFQSEERLSSIVSYFTLIAILISCLGLFGLATYSAEQRIKEIGIRKVLGASISNIVLLLSKDFLKPVLIATIIAFPIAWYAMDKWLQDFAYRINIGWWMFIVAGLLAAVIALVTVSFQAIKAAITNPVNSLKTE</sequence>
<dbReference type="PANTHER" id="PTHR30572">
    <property type="entry name" value="MEMBRANE COMPONENT OF TRANSPORTER-RELATED"/>
    <property type="match status" value="1"/>
</dbReference>
<evidence type="ECO:0000313" key="10">
    <source>
        <dbReference type="Proteomes" id="UP000236893"/>
    </source>
</evidence>
<comment type="caution">
    <text evidence="9">The sequence shown here is derived from an EMBL/GenBank/DDBJ whole genome shotgun (WGS) entry which is preliminary data.</text>
</comment>
<evidence type="ECO:0000256" key="1">
    <source>
        <dbReference type="ARBA" id="ARBA00004651"/>
    </source>
</evidence>
<reference evidence="9 10" key="1">
    <citation type="submission" date="2018-01" db="EMBL/GenBank/DDBJ databases">
        <authorList>
            <person name="Gaut B.S."/>
            <person name="Morton B.R."/>
            <person name="Clegg M.T."/>
            <person name="Duvall M.R."/>
        </authorList>
    </citation>
    <scope>NUCLEOTIDE SEQUENCE [LARGE SCALE GENOMIC DNA]</scope>
    <source>
        <strain evidence="9 10">HR-AV</strain>
    </source>
</reference>
<feature type="domain" description="MacB-like periplasmic core" evidence="8">
    <location>
        <begin position="499"/>
        <end position="617"/>
    </location>
</feature>
<feature type="transmembrane region" description="Helical" evidence="6">
    <location>
        <begin position="438"/>
        <end position="461"/>
    </location>
</feature>
<keyword evidence="3 6" id="KW-0812">Transmembrane</keyword>
<accession>A0A2S5A7J5</accession>
<feature type="domain" description="ABC3 transporter permease C-terminal" evidence="7">
    <location>
        <begin position="304"/>
        <end position="421"/>
    </location>
</feature>
<feature type="transmembrane region" description="Helical" evidence="6">
    <location>
        <begin position="21"/>
        <end position="41"/>
    </location>
</feature>
<gene>
    <name evidence="9" type="ORF">C3K47_03965</name>
</gene>
<keyword evidence="4 6" id="KW-1133">Transmembrane helix</keyword>
<dbReference type="GO" id="GO:0005886">
    <property type="term" value="C:plasma membrane"/>
    <property type="evidence" value="ECO:0007669"/>
    <property type="project" value="UniProtKB-SubCell"/>
</dbReference>
<dbReference type="GO" id="GO:0022857">
    <property type="term" value="F:transmembrane transporter activity"/>
    <property type="evidence" value="ECO:0007669"/>
    <property type="project" value="TreeGrafter"/>
</dbReference>
<evidence type="ECO:0000313" key="9">
    <source>
        <dbReference type="EMBL" id="POY38561.1"/>
    </source>
</evidence>
<dbReference type="OrthoDB" id="1451596at2"/>
<proteinExistence type="predicted"/>
<feature type="transmembrane region" description="Helical" evidence="6">
    <location>
        <begin position="776"/>
        <end position="801"/>
    </location>
</feature>
<protein>
    <submittedName>
        <fullName evidence="9">Macrolide ABC transporter permease</fullName>
    </submittedName>
</protein>
<dbReference type="RefSeq" id="WP_103787818.1">
    <property type="nucleotide sequence ID" value="NZ_PQVF01000002.1"/>
</dbReference>
<dbReference type="AlphaFoldDB" id="A0A2S5A7J5"/>
<evidence type="ECO:0000256" key="5">
    <source>
        <dbReference type="ARBA" id="ARBA00023136"/>
    </source>
</evidence>
<evidence type="ECO:0000259" key="7">
    <source>
        <dbReference type="Pfam" id="PF02687"/>
    </source>
</evidence>
<evidence type="ECO:0000256" key="2">
    <source>
        <dbReference type="ARBA" id="ARBA00022475"/>
    </source>
</evidence>
<feature type="domain" description="ABC3 transporter permease C-terminal" evidence="7">
    <location>
        <begin position="696"/>
        <end position="808"/>
    </location>
</feature>
<keyword evidence="5 6" id="KW-0472">Membrane</keyword>
<feature type="transmembrane region" description="Helical" evidence="6">
    <location>
        <begin position="392"/>
        <end position="417"/>
    </location>
</feature>
<dbReference type="InterPro" id="IPR050250">
    <property type="entry name" value="Macrolide_Exporter_MacB"/>
</dbReference>
<dbReference type="EMBL" id="PQVF01000002">
    <property type="protein sequence ID" value="POY38561.1"/>
    <property type="molecule type" value="Genomic_DNA"/>
</dbReference>
<evidence type="ECO:0000256" key="6">
    <source>
        <dbReference type="SAM" id="Phobius"/>
    </source>
</evidence>
<dbReference type="Proteomes" id="UP000236893">
    <property type="component" value="Unassembled WGS sequence"/>
</dbReference>